<evidence type="ECO:0000313" key="11">
    <source>
        <dbReference type="Proteomes" id="UP000324907"/>
    </source>
</evidence>
<dbReference type="GO" id="GO:0042803">
    <property type="term" value="F:protein homodimerization activity"/>
    <property type="evidence" value="ECO:0007669"/>
    <property type="project" value="InterPro"/>
</dbReference>
<dbReference type="OMA" id="PHRHQAI"/>
<reference evidence="9 10" key="1">
    <citation type="submission" date="2019-07" db="EMBL/GenBank/DDBJ databases">
        <title>Genomes of Cafeteria roenbergensis.</title>
        <authorList>
            <person name="Fischer M.G."/>
            <person name="Hackl T."/>
            <person name="Roman M."/>
        </authorList>
    </citation>
    <scope>NUCLEOTIDE SEQUENCE [LARGE SCALE GENOMIC DNA]</scope>
    <source>
        <strain evidence="5 10">BVI</strain>
        <strain evidence="7 12">Cflag</strain>
        <strain evidence="8 9">E4-10P</strain>
        <strain evidence="6 11">RCC970-E3</strain>
    </source>
</reference>
<dbReference type="HAMAP" id="MF_01151">
    <property type="entry name" value="GrpE"/>
    <property type="match status" value="1"/>
</dbReference>
<dbReference type="SUPFAM" id="SSF58014">
    <property type="entry name" value="Coiled-coil domain of nucleotide exchange factor GrpE"/>
    <property type="match status" value="1"/>
</dbReference>
<evidence type="ECO:0000256" key="2">
    <source>
        <dbReference type="ARBA" id="ARBA00023186"/>
    </source>
</evidence>
<keyword evidence="2" id="KW-0143">Chaperone</keyword>
<dbReference type="OrthoDB" id="201635at2759"/>
<evidence type="ECO:0000313" key="10">
    <source>
        <dbReference type="Proteomes" id="UP000323011"/>
    </source>
</evidence>
<keyword evidence="10" id="KW-1185">Reference proteome</keyword>
<feature type="compositionally biased region" description="Polar residues" evidence="4">
    <location>
        <begin position="1"/>
        <end position="10"/>
    </location>
</feature>
<dbReference type="GO" id="GO:0051087">
    <property type="term" value="F:protein-folding chaperone binding"/>
    <property type="evidence" value="ECO:0007669"/>
    <property type="project" value="InterPro"/>
</dbReference>
<dbReference type="GO" id="GO:0051082">
    <property type="term" value="F:unfolded protein binding"/>
    <property type="evidence" value="ECO:0007669"/>
    <property type="project" value="TreeGrafter"/>
</dbReference>
<protein>
    <recommendedName>
        <fullName evidence="13">GrpE protein homolog</fullName>
    </recommendedName>
</protein>
<dbReference type="Proteomes" id="UP000323011">
    <property type="component" value="Unassembled WGS sequence"/>
</dbReference>
<dbReference type="PRINTS" id="PR00773">
    <property type="entry name" value="GRPEPROTEIN"/>
</dbReference>
<dbReference type="InterPro" id="IPR000740">
    <property type="entry name" value="GrpE"/>
</dbReference>
<sequence>MSARPISTSVFAMAEPKAEEKADAEPEPKAEATDSEAAEAAEEKPAEDSASATKEVEELRAQVKAMADARLRALAELENVRRIAERDVDKARTYAIQKFAKQLLDVGDNLQRALDLVPGDHTPDSMDDETAAKAGRALVSGVQATSSELQKVFKLNGITSFGEAGEKFDPNTMEAMFVMPISDDLPAGSVGQVLMRGYKFKDRVLRPAQVGATPVQ</sequence>
<evidence type="ECO:0000313" key="5">
    <source>
        <dbReference type="EMBL" id="KAA0152998.1"/>
    </source>
</evidence>
<feature type="compositionally biased region" description="Basic and acidic residues" evidence="4">
    <location>
        <begin position="16"/>
        <end position="32"/>
    </location>
</feature>
<evidence type="ECO:0000313" key="12">
    <source>
        <dbReference type="Proteomes" id="UP000325113"/>
    </source>
</evidence>
<dbReference type="PANTHER" id="PTHR21237">
    <property type="entry name" value="GRPE PROTEIN"/>
    <property type="match status" value="1"/>
</dbReference>
<dbReference type="InterPro" id="IPR013805">
    <property type="entry name" value="GrpE_CC"/>
</dbReference>
<dbReference type="AlphaFoldDB" id="A0A5A8CJF1"/>
<dbReference type="EMBL" id="VLTL01000112">
    <property type="protein sequence ID" value="KAA0160303.1"/>
    <property type="molecule type" value="Genomic_DNA"/>
</dbReference>
<dbReference type="PANTHER" id="PTHR21237:SF23">
    <property type="entry name" value="GRPE PROTEIN HOMOLOG, MITOCHONDRIAL"/>
    <property type="match status" value="1"/>
</dbReference>
<dbReference type="Proteomes" id="UP000324907">
    <property type="component" value="Unassembled WGS sequence"/>
</dbReference>
<evidence type="ECO:0000256" key="1">
    <source>
        <dbReference type="ARBA" id="ARBA00009054"/>
    </source>
</evidence>
<dbReference type="GO" id="GO:0000774">
    <property type="term" value="F:adenyl-nucleotide exchange factor activity"/>
    <property type="evidence" value="ECO:0007669"/>
    <property type="project" value="InterPro"/>
</dbReference>
<comment type="caution">
    <text evidence="5">The sequence shown here is derived from an EMBL/GenBank/DDBJ whole genome shotgun (WGS) entry which is preliminary data.</text>
</comment>
<dbReference type="EMBL" id="VLTM01000037">
    <property type="protein sequence ID" value="KAA0161313.1"/>
    <property type="molecule type" value="Genomic_DNA"/>
</dbReference>
<dbReference type="Proteomes" id="UP000325113">
    <property type="component" value="Unassembled WGS sequence"/>
</dbReference>
<evidence type="ECO:0008006" key="13">
    <source>
        <dbReference type="Google" id="ProtNLM"/>
    </source>
</evidence>
<evidence type="ECO:0000313" key="8">
    <source>
        <dbReference type="EMBL" id="KAA0178160.1"/>
    </source>
</evidence>
<evidence type="ECO:0000313" key="6">
    <source>
        <dbReference type="EMBL" id="KAA0160303.1"/>
    </source>
</evidence>
<dbReference type="EMBL" id="VLTN01000018">
    <property type="protein sequence ID" value="KAA0152998.1"/>
    <property type="molecule type" value="Genomic_DNA"/>
</dbReference>
<evidence type="ECO:0000313" key="7">
    <source>
        <dbReference type="EMBL" id="KAA0161313.1"/>
    </source>
</evidence>
<dbReference type="InterPro" id="IPR009012">
    <property type="entry name" value="GrpE_head"/>
</dbReference>
<gene>
    <name evidence="8" type="ORF">FNF27_00017</name>
    <name evidence="6" type="ORF">FNF28_05499</name>
    <name evidence="5" type="ORF">FNF29_03518</name>
    <name evidence="7" type="ORF">FNF31_03927</name>
</gene>
<dbReference type="Proteomes" id="UP000322899">
    <property type="component" value="Unassembled WGS sequence"/>
</dbReference>
<feature type="region of interest" description="Disordered" evidence="4">
    <location>
        <begin position="1"/>
        <end position="56"/>
    </location>
</feature>
<dbReference type="EMBL" id="VLTO01000001">
    <property type="protein sequence ID" value="KAA0178160.1"/>
    <property type="molecule type" value="Genomic_DNA"/>
</dbReference>
<organism evidence="5 10">
    <name type="scientific">Cafeteria roenbergensis</name>
    <name type="common">Marine flagellate</name>
    <dbReference type="NCBI Taxonomy" id="33653"/>
    <lineage>
        <taxon>Eukaryota</taxon>
        <taxon>Sar</taxon>
        <taxon>Stramenopiles</taxon>
        <taxon>Bigyra</taxon>
        <taxon>Opalozoa</taxon>
        <taxon>Bicosoecida</taxon>
        <taxon>Cafeteriaceae</taxon>
        <taxon>Cafeteria</taxon>
    </lineage>
</organism>
<proteinExistence type="inferred from homology"/>
<dbReference type="GO" id="GO:0006457">
    <property type="term" value="P:protein folding"/>
    <property type="evidence" value="ECO:0007669"/>
    <property type="project" value="InterPro"/>
</dbReference>
<evidence type="ECO:0000256" key="4">
    <source>
        <dbReference type="SAM" id="MobiDB-lite"/>
    </source>
</evidence>
<name>A0A5A8CJF1_CAFRO</name>
<dbReference type="CDD" id="cd00446">
    <property type="entry name" value="GrpE"/>
    <property type="match status" value="1"/>
</dbReference>
<evidence type="ECO:0000313" key="9">
    <source>
        <dbReference type="Proteomes" id="UP000322899"/>
    </source>
</evidence>
<dbReference type="SUPFAM" id="SSF51064">
    <property type="entry name" value="Head domain of nucleotide exchange factor GrpE"/>
    <property type="match status" value="1"/>
</dbReference>
<accession>A0A5A8CJF1</accession>
<dbReference type="Pfam" id="PF01025">
    <property type="entry name" value="GrpE"/>
    <property type="match status" value="1"/>
</dbReference>
<comment type="similarity">
    <text evidence="1 3">Belongs to the GrpE family.</text>
</comment>
<evidence type="ECO:0000256" key="3">
    <source>
        <dbReference type="RuleBase" id="RU004478"/>
    </source>
</evidence>
<dbReference type="Gene3D" id="2.30.22.10">
    <property type="entry name" value="Head domain of nucleotide exchange factor GrpE"/>
    <property type="match status" value="1"/>
</dbReference>
<dbReference type="Gene3D" id="3.90.20.20">
    <property type="match status" value="1"/>
</dbReference>